<evidence type="ECO:0000313" key="3">
    <source>
        <dbReference type="Proteomes" id="UP001162060"/>
    </source>
</evidence>
<protein>
    <submittedName>
        <fullName evidence="1">Uncharacterized protein</fullName>
    </submittedName>
</protein>
<sequence length="65" mass="7305">MQRWSGYCDCARQKTEQLQEQVNGKGSADQEGLRRVSRGLRVATQGGGYQTIKWEAEKFVPARGC</sequence>
<name>A0AAV1TR72_9STRA</name>
<comment type="caution">
    <text evidence="1">The sequence shown here is derived from an EMBL/GenBank/DDBJ whole genome shotgun (WGS) entry which is preliminary data.</text>
</comment>
<dbReference type="AlphaFoldDB" id="A0AAV1TR72"/>
<dbReference type="EMBL" id="CAKLBY020000078">
    <property type="protein sequence ID" value="CAK7924906.1"/>
    <property type="molecule type" value="Genomic_DNA"/>
</dbReference>
<accession>A0AAV1TR72</accession>
<organism evidence="1 3">
    <name type="scientific">Peronospora matthiolae</name>
    <dbReference type="NCBI Taxonomy" id="2874970"/>
    <lineage>
        <taxon>Eukaryota</taxon>
        <taxon>Sar</taxon>
        <taxon>Stramenopiles</taxon>
        <taxon>Oomycota</taxon>
        <taxon>Peronosporomycetes</taxon>
        <taxon>Peronosporales</taxon>
        <taxon>Peronosporaceae</taxon>
        <taxon>Peronospora</taxon>
    </lineage>
</organism>
<evidence type="ECO:0000313" key="2">
    <source>
        <dbReference type="EMBL" id="CAK7940290.1"/>
    </source>
</evidence>
<evidence type="ECO:0000313" key="1">
    <source>
        <dbReference type="EMBL" id="CAK7924906.1"/>
    </source>
</evidence>
<reference evidence="1" key="1">
    <citation type="submission" date="2024-01" db="EMBL/GenBank/DDBJ databases">
        <authorList>
            <person name="Webb A."/>
        </authorList>
    </citation>
    <scope>NUCLEOTIDE SEQUENCE</scope>
    <source>
        <strain evidence="1">Pm1</strain>
    </source>
</reference>
<proteinExistence type="predicted"/>
<gene>
    <name evidence="1" type="ORF">PM001_LOCUS10056</name>
    <name evidence="2" type="ORF">PM001_LOCUS25440</name>
</gene>
<dbReference type="Proteomes" id="UP001162060">
    <property type="component" value="Unassembled WGS sequence"/>
</dbReference>
<dbReference type="EMBL" id="CAKLBY020000256">
    <property type="protein sequence ID" value="CAK7940290.1"/>
    <property type="molecule type" value="Genomic_DNA"/>
</dbReference>